<keyword evidence="5" id="KW-1185">Reference proteome</keyword>
<proteinExistence type="inferred from homology"/>
<evidence type="ECO:0000256" key="2">
    <source>
        <dbReference type="ARBA" id="ARBA00022472"/>
    </source>
</evidence>
<dbReference type="GO" id="GO:0003676">
    <property type="term" value="F:nucleic acid binding"/>
    <property type="evidence" value="ECO:0007669"/>
    <property type="project" value="InterPro"/>
</dbReference>
<reference evidence="4 5" key="1">
    <citation type="journal article" date="2016" name="G3 (Bethesda)">
        <title>First Draft Assembly and Annotation of the Genome of a California Endemic Oak Quercus lobata Nee (Fagaceae).</title>
        <authorList>
            <person name="Sork V.L."/>
            <person name="Fitz-Gibbon S.T."/>
            <person name="Puiu D."/>
            <person name="Crepeau M."/>
            <person name="Gugger P.F."/>
            <person name="Sherman R."/>
            <person name="Stevens K."/>
            <person name="Langley C.H."/>
            <person name="Pellegrini M."/>
            <person name="Salzberg S.L."/>
        </authorList>
    </citation>
    <scope>NUCLEOTIDE SEQUENCE [LARGE SCALE GENOMIC DNA]</scope>
    <source>
        <strain evidence="4 5">cv. SW786</strain>
    </source>
</reference>
<name>A0A7N2LWC0_QUELO</name>
<dbReference type="GO" id="GO:0006353">
    <property type="term" value="P:DNA-templated transcription termination"/>
    <property type="evidence" value="ECO:0007669"/>
    <property type="project" value="UniProtKB-KW"/>
</dbReference>
<evidence type="ECO:0000313" key="5">
    <source>
        <dbReference type="Proteomes" id="UP000594261"/>
    </source>
</evidence>
<dbReference type="InParanoid" id="A0A7N2LWC0"/>
<dbReference type="Proteomes" id="UP000594261">
    <property type="component" value="Chromosome 6"/>
</dbReference>
<protein>
    <submittedName>
        <fullName evidence="4">Uncharacterized protein</fullName>
    </submittedName>
</protein>
<dbReference type="PANTHER" id="PTHR13068:SF166">
    <property type="entry name" value="TRANSCRIPTION TERMINATION FACTOR MTERF15, MITOCHONDRIAL-LIKE"/>
    <property type="match status" value="1"/>
</dbReference>
<evidence type="ECO:0000313" key="4">
    <source>
        <dbReference type="EnsemblPlants" id="QL06p008168:mrna"/>
    </source>
</evidence>
<dbReference type="PANTHER" id="PTHR13068">
    <property type="entry name" value="CGI-12 PROTEIN-RELATED"/>
    <property type="match status" value="1"/>
</dbReference>
<dbReference type="OMA" id="NRHPRTF"/>
<evidence type="ECO:0000256" key="1">
    <source>
        <dbReference type="ARBA" id="ARBA00007692"/>
    </source>
</evidence>
<keyword evidence="3" id="KW-0809">Transit peptide</keyword>
<evidence type="ECO:0000256" key="3">
    <source>
        <dbReference type="ARBA" id="ARBA00022946"/>
    </source>
</evidence>
<dbReference type="InterPro" id="IPR003690">
    <property type="entry name" value="MTERF"/>
</dbReference>
<comment type="similarity">
    <text evidence="1">Belongs to the mTERF family.</text>
</comment>
<reference evidence="4" key="2">
    <citation type="submission" date="2021-01" db="UniProtKB">
        <authorList>
            <consortium name="EnsemblPlants"/>
        </authorList>
    </citation>
    <scope>IDENTIFICATION</scope>
</reference>
<dbReference type="EMBL" id="LRBV02000006">
    <property type="status" value="NOT_ANNOTATED_CDS"/>
    <property type="molecule type" value="Genomic_DNA"/>
</dbReference>
<dbReference type="SMART" id="SM00733">
    <property type="entry name" value="Mterf"/>
    <property type="match status" value="3"/>
</dbReference>
<dbReference type="AlphaFoldDB" id="A0A7N2LWC0"/>
<accession>A0A7N2LWC0</accession>
<dbReference type="Gene3D" id="1.25.70.10">
    <property type="entry name" value="Transcription termination factor 3, mitochondrial"/>
    <property type="match status" value="2"/>
</dbReference>
<keyword evidence="2" id="KW-0805">Transcription regulation</keyword>
<dbReference type="InterPro" id="IPR038538">
    <property type="entry name" value="MTERF_sf"/>
</dbReference>
<keyword evidence="2" id="KW-0804">Transcription</keyword>
<keyword evidence="2" id="KW-0806">Transcription termination</keyword>
<dbReference type="EnsemblPlants" id="QL06p008168:mrna">
    <property type="protein sequence ID" value="QL06p008168:mrna"/>
    <property type="gene ID" value="QL06p008168"/>
</dbReference>
<dbReference type="Pfam" id="PF02536">
    <property type="entry name" value="mTERF"/>
    <property type="match status" value="1"/>
</dbReference>
<dbReference type="Gramene" id="QL06p008168:mrna">
    <property type="protein sequence ID" value="QL06p008168:mrna"/>
    <property type="gene ID" value="QL06p008168"/>
</dbReference>
<organism evidence="4 5">
    <name type="scientific">Quercus lobata</name>
    <name type="common">Valley oak</name>
    <dbReference type="NCBI Taxonomy" id="97700"/>
    <lineage>
        <taxon>Eukaryota</taxon>
        <taxon>Viridiplantae</taxon>
        <taxon>Streptophyta</taxon>
        <taxon>Embryophyta</taxon>
        <taxon>Tracheophyta</taxon>
        <taxon>Spermatophyta</taxon>
        <taxon>Magnoliopsida</taxon>
        <taxon>eudicotyledons</taxon>
        <taxon>Gunneridae</taxon>
        <taxon>Pentapetalae</taxon>
        <taxon>rosids</taxon>
        <taxon>fabids</taxon>
        <taxon>Fagales</taxon>
        <taxon>Fagaceae</taxon>
        <taxon>Quercus</taxon>
    </lineage>
</organism>
<sequence>MLNFLYNAVHHCTSCCTIRAPQKFHTVETHLAFLWFKSVRYISSTSNQHSFKVSYLINSCGFSLETALTVSENVNFETPDRADLVISIFKKYGFSRTQISNIIRAFPTVLLSNPHKTLLPKLEFFQSKAFTSSDIATVLSRNPQILRRSLKNHIIPSFSFLKNFFGTNEDIINAIIRFWFDLKRLWRNKEMGFNPLKISFIQAVFAMVGMNKSTWERKVNVYKRWDLSQEEILAAFRKCPSCIIASEDKIMQVMDFYVNKMGFETSFIVNRSIPRMHGRGSQAGAPVSDAGGTPQTARPSRVVLLRATWWIPTRANAAKIGADAAEIGAVAANIGPTRLEKRLIPRASVIEVLQSKGLIKKNIHLARVFSSSENSFLQKFVTPYMDKVSDLLKLYKGKLDFSKMTTK</sequence>